<feature type="compositionally biased region" description="Basic residues" evidence="1">
    <location>
        <begin position="518"/>
        <end position="528"/>
    </location>
</feature>
<dbReference type="PANTHER" id="PTHR34057">
    <property type="entry name" value="ELONGATION FACTOR"/>
    <property type="match status" value="1"/>
</dbReference>
<reference evidence="2" key="2">
    <citation type="submission" date="2021-02" db="EMBL/GenBank/DDBJ databases">
        <authorList>
            <person name="Kimball J.A."/>
            <person name="Haas M.W."/>
            <person name="Macchietto M."/>
            <person name="Kono T."/>
            <person name="Duquette J."/>
            <person name="Shao M."/>
        </authorList>
    </citation>
    <scope>NUCLEOTIDE SEQUENCE</scope>
    <source>
        <tissue evidence="2">Fresh leaf tissue</tissue>
    </source>
</reference>
<dbReference type="PANTHER" id="PTHR34057:SF13">
    <property type="entry name" value="OS05G0365200 PROTEIN"/>
    <property type="match status" value="1"/>
</dbReference>
<sequence>MAAALSVDGNGNDADEKARDATVQSKTLGNMASGNVHFDEDEHGDITEYSSSFGASYSVSDDEMKSDMDSMEVDSPFIDQPYINVNGTNSAQNTIRHKQVTAEWRKVVRPIMWRCQWLELRMKDLLSQVAKYDRELAVINREKDLHLAMVESDGPKSESANQNSQSHKINIMKRRKRKRDEEAKDTSLYMKEHHTLSYYENRNNRVETDGLLGNGGFDSLVVEDIKSSLSHDDALLESIENDNIFEQYSLSEVLLTIDGIQSRICGLQGRLSNARSKYENLSLCLNHGQVKVPQNSKTSHNHLTSCKKDGKRSLKKTKALHTLLQEDIDSSLVAVPHALSDSSAECMMGYAKRNDVHEGATQSDGNLSTFEMLFGAENLLIDGNMEEFFKESADDVLIYNQAPREEEYQQFDKVNHAVERHSELVKKFGNTLPSQGQETSTHIGKCEQVQETTLVAKKINSGNKRVQKPNKKHVSSLSDLKEESEESLHQHAEENEAQKGPNNLKNEKPAFVAVNTRRSQRVRKPKIY</sequence>
<dbReference type="EMBL" id="JAAALK010000082">
    <property type="protein sequence ID" value="KAG8085313.1"/>
    <property type="molecule type" value="Genomic_DNA"/>
</dbReference>
<feature type="compositionally biased region" description="Basic residues" evidence="1">
    <location>
        <begin position="465"/>
        <end position="474"/>
    </location>
</feature>
<dbReference type="InterPro" id="IPR038745">
    <property type="entry name" value="AT4G37440-like"/>
</dbReference>
<feature type="region of interest" description="Disordered" evidence="1">
    <location>
        <begin position="460"/>
        <end position="528"/>
    </location>
</feature>
<evidence type="ECO:0000256" key="1">
    <source>
        <dbReference type="SAM" id="MobiDB-lite"/>
    </source>
</evidence>
<name>A0A8J5W903_ZIZPA</name>
<dbReference type="EMBL" id="JAAALK010000082">
    <property type="protein sequence ID" value="KAG8085311.1"/>
    <property type="molecule type" value="Genomic_DNA"/>
</dbReference>
<proteinExistence type="predicted"/>
<organism evidence="2 3">
    <name type="scientific">Zizania palustris</name>
    <name type="common">Northern wild rice</name>
    <dbReference type="NCBI Taxonomy" id="103762"/>
    <lineage>
        <taxon>Eukaryota</taxon>
        <taxon>Viridiplantae</taxon>
        <taxon>Streptophyta</taxon>
        <taxon>Embryophyta</taxon>
        <taxon>Tracheophyta</taxon>
        <taxon>Spermatophyta</taxon>
        <taxon>Magnoliopsida</taxon>
        <taxon>Liliopsida</taxon>
        <taxon>Poales</taxon>
        <taxon>Poaceae</taxon>
        <taxon>BOP clade</taxon>
        <taxon>Oryzoideae</taxon>
        <taxon>Oryzeae</taxon>
        <taxon>Zizaniinae</taxon>
        <taxon>Zizania</taxon>
    </lineage>
</organism>
<gene>
    <name evidence="2" type="ORF">GUJ93_ZPchr0010g10860</name>
</gene>
<evidence type="ECO:0000313" key="3">
    <source>
        <dbReference type="Proteomes" id="UP000729402"/>
    </source>
</evidence>
<dbReference type="AlphaFoldDB" id="A0A8J5W903"/>
<feature type="compositionally biased region" description="Basic and acidic residues" evidence="1">
    <location>
        <begin position="486"/>
        <end position="497"/>
    </location>
</feature>
<dbReference type="CDD" id="cd11650">
    <property type="entry name" value="AT4G37440_like"/>
    <property type="match status" value="1"/>
</dbReference>
<feature type="region of interest" description="Disordered" evidence="1">
    <location>
        <begin position="152"/>
        <end position="185"/>
    </location>
</feature>
<comment type="caution">
    <text evidence="2">The sequence shown here is derived from an EMBL/GenBank/DDBJ whole genome shotgun (WGS) entry which is preliminary data.</text>
</comment>
<protein>
    <submittedName>
        <fullName evidence="2">Uncharacterized protein</fullName>
    </submittedName>
</protein>
<dbReference type="OrthoDB" id="21648at2759"/>
<evidence type="ECO:0000313" key="2">
    <source>
        <dbReference type="EMBL" id="KAG8085311.1"/>
    </source>
</evidence>
<reference evidence="2" key="1">
    <citation type="journal article" date="2021" name="bioRxiv">
        <title>Whole Genome Assembly and Annotation of Northern Wild Rice, Zizania palustris L., Supports a Whole Genome Duplication in the Zizania Genus.</title>
        <authorList>
            <person name="Haas M."/>
            <person name="Kono T."/>
            <person name="Macchietto M."/>
            <person name="Millas R."/>
            <person name="McGilp L."/>
            <person name="Shao M."/>
            <person name="Duquette J."/>
            <person name="Hirsch C.N."/>
            <person name="Kimball J."/>
        </authorList>
    </citation>
    <scope>NUCLEOTIDE SEQUENCE</scope>
    <source>
        <tissue evidence="2">Fresh leaf tissue</tissue>
    </source>
</reference>
<keyword evidence="3" id="KW-1185">Reference proteome</keyword>
<dbReference type="Proteomes" id="UP000729402">
    <property type="component" value="Unassembled WGS sequence"/>
</dbReference>
<accession>A0A8J5W903</accession>
<feature type="compositionally biased region" description="Polar residues" evidence="1">
    <location>
        <begin position="158"/>
        <end position="168"/>
    </location>
</feature>